<dbReference type="EMBL" id="MK024806">
    <property type="protein sequence ID" value="AZF87771.1"/>
    <property type="molecule type" value="Genomic_DNA"/>
</dbReference>
<sequence length="145" mass="16938">MKLKDYGLGMSQGKASHILMKDILWKLIVQTGNFICHHCHEPMSRETFSIEHKVPWRFSENPTDLFFDLDNISFSHLKCNVAAARNPISSPVRAPRVPKHGTVNEYKYGKCRCELCKKAKWEEGQKRKASYDPEKRRRKYLEKGN</sequence>
<evidence type="ECO:0000313" key="2">
    <source>
        <dbReference type="EMBL" id="AZF87771.1"/>
    </source>
</evidence>
<keyword evidence="3" id="KW-1185">Reference proteome</keyword>
<accession>A0A3G8F0W8</accession>
<dbReference type="Proteomes" id="UP000277463">
    <property type="component" value="Segment"/>
</dbReference>
<reference evidence="3" key="1">
    <citation type="submission" date="2018-10" db="EMBL/GenBank/DDBJ databases">
        <title>Complete genome sequence of Proteus mirabilis phage Mydo.</title>
        <authorList>
            <person name="Jones B.T."/>
            <person name="Lessor L."/>
            <person name="Newkirk H.N."/>
            <person name="O'Leary C.J."/>
            <person name="Liu M."/>
        </authorList>
    </citation>
    <scope>NUCLEOTIDE SEQUENCE [LARGE SCALE GENOMIC DNA]</scope>
</reference>
<protein>
    <recommendedName>
        <fullName evidence="4">HNH endonuclease</fullName>
    </recommendedName>
</protein>
<dbReference type="Gene3D" id="1.10.30.50">
    <property type="match status" value="1"/>
</dbReference>
<evidence type="ECO:0008006" key="4">
    <source>
        <dbReference type="Google" id="ProtNLM"/>
    </source>
</evidence>
<feature type="region of interest" description="Disordered" evidence="1">
    <location>
        <begin position="122"/>
        <end position="145"/>
    </location>
</feature>
<organism evidence="2 3">
    <name type="scientific">Proteus phage Mydo</name>
    <dbReference type="NCBI Taxonomy" id="2483610"/>
    <lineage>
        <taxon>Viruses</taxon>
        <taxon>Duplodnaviria</taxon>
        <taxon>Heunggongvirae</taxon>
        <taxon>Uroviricota</taxon>
        <taxon>Caudoviricetes</taxon>
        <taxon>Vequintavirinae</taxon>
        <taxon>Mydovirus</taxon>
        <taxon>Mydovirus mydo</taxon>
    </lineage>
</organism>
<evidence type="ECO:0000313" key="3">
    <source>
        <dbReference type="Proteomes" id="UP000277463"/>
    </source>
</evidence>
<name>A0A3G8F0W8_9CAUD</name>
<evidence type="ECO:0000256" key="1">
    <source>
        <dbReference type="SAM" id="MobiDB-lite"/>
    </source>
</evidence>
<gene>
    <name evidence="2" type="ORF">CPT_Mydo_213</name>
</gene>
<proteinExistence type="predicted"/>